<organism evidence="1">
    <name type="scientific">Zea mays</name>
    <name type="common">Maize</name>
    <dbReference type="NCBI Taxonomy" id="4577"/>
    <lineage>
        <taxon>Eukaryota</taxon>
        <taxon>Viridiplantae</taxon>
        <taxon>Streptophyta</taxon>
        <taxon>Embryophyta</taxon>
        <taxon>Tracheophyta</taxon>
        <taxon>Spermatophyta</taxon>
        <taxon>Magnoliopsida</taxon>
        <taxon>Liliopsida</taxon>
        <taxon>Poales</taxon>
        <taxon>Poaceae</taxon>
        <taxon>PACMAD clade</taxon>
        <taxon>Panicoideae</taxon>
        <taxon>Andropogonodae</taxon>
        <taxon>Andropogoneae</taxon>
        <taxon>Tripsacinae</taxon>
        <taxon>Zea</taxon>
    </lineage>
</organism>
<evidence type="ECO:0000313" key="1">
    <source>
        <dbReference type="EMBL" id="AQK98684.1"/>
    </source>
</evidence>
<protein>
    <submittedName>
        <fullName evidence="1">Uncharacterized protein</fullName>
    </submittedName>
</protein>
<dbReference type="PANTHER" id="PTHR31656">
    <property type="entry name" value="ROOT CAP DOMAIN-CONTAINING PROTEIN"/>
    <property type="match status" value="1"/>
</dbReference>
<dbReference type="AlphaFoldDB" id="A0A1D6G665"/>
<name>A0A1D6G665_MAIZE</name>
<proteinExistence type="predicted"/>
<dbReference type="eggNOG" id="ENOG502R79Q">
    <property type="taxonomic scope" value="Eukaryota"/>
</dbReference>
<dbReference type="PaxDb" id="4577-GRMZM2G313216_P01"/>
<sequence length="140" mass="15159">MASKSVELRMTLLGVALLGLLLLSQHAAPVDAAESDGPRKEKTSFSMNVVGGRTLSSFSMNSAYSEKKPSSKGASATDPAHGTFYFHGSRDWDFCVFTDAGLHINAHFIGNHNPATSRDFTWIQALGIRFLADHRLYVGA</sequence>
<accession>A0A1D6G665</accession>
<dbReference type="IntAct" id="A0A1D6G665">
    <property type="interactions" value="1"/>
</dbReference>
<dbReference type="InParanoid" id="A0A1D6G665"/>
<reference evidence="1" key="1">
    <citation type="submission" date="2015-12" db="EMBL/GenBank/DDBJ databases">
        <title>Update maize B73 reference genome by single molecule sequencing technologies.</title>
        <authorList>
            <consortium name="Maize Genome Sequencing Project"/>
            <person name="Ware D."/>
        </authorList>
    </citation>
    <scope>NUCLEOTIDE SEQUENCE</scope>
    <source>
        <tissue evidence="1">Seedling</tissue>
    </source>
</reference>
<dbReference type="STRING" id="4577.A0A1D6G665"/>
<gene>
    <name evidence="1" type="ORF">ZEAMMB73_Zm00001d012038</name>
</gene>
<dbReference type="EMBL" id="CM000784">
    <property type="protein sequence ID" value="AQK98684.1"/>
    <property type="molecule type" value="Genomic_DNA"/>
</dbReference>